<keyword evidence="1" id="KW-0472">Membrane</keyword>
<keyword evidence="1" id="KW-0812">Transmembrane</keyword>
<organism evidence="2 3">
    <name type="scientific">Devosia pacifica</name>
    <dbReference type="NCBI Taxonomy" id="1335967"/>
    <lineage>
        <taxon>Bacteria</taxon>
        <taxon>Pseudomonadati</taxon>
        <taxon>Pseudomonadota</taxon>
        <taxon>Alphaproteobacteria</taxon>
        <taxon>Hyphomicrobiales</taxon>
        <taxon>Devosiaceae</taxon>
        <taxon>Devosia</taxon>
    </lineage>
</organism>
<proteinExistence type="predicted"/>
<dbReference type="EMBL" id="BMZE01000003">
    <property type="protein sequence ID" value="GHA33293.1"/>
    <property type="molecule type" value="Genomic_DNA"/>
</dbReference>
<dbReference type="InterPro" id="IPR009325">
    <property type="entry name" value="DUF983"/>
</dbReference>
<sequence length="69" mass="7615">MLLPLIVITVVGHILVFGLLELSRHEVNPLMSLIILVPVTLIASLLLLPPVKGLLIGLLWSRDLSDEQR</sequence>
<dbReference type="Pfam" id="PF06170">
    <property type="entry name" value="DUF983"/>
    <property type="match status" value="1"/>
</dbReference>
<accession>A0A918VX59</accession>
<feature type="transmembrane region" description="Helical" evidence="1">
    <location>
        <begin position="6"/>
        <end position="23"/>
    </location>
</feature>
<protein>
    <submittedName>
        <fullName evidence="2">Uncharacterized protein</fullName>
    </submittedName>
</protein>
<reference evidence="2" key="2">
    <citation type="submission" date="2020-09" db="EMBL/GenBank/DDBJ databases">
        <authorList>
            <person name="Sun Q."/>
            <person name="Kim S."/>
        </authorList>
    </citation>
    <scope>NUCLEOTIDE SEQUENCE</scope>
    <source>
        <strain evidence="2">KCTC 32437</strain>
    </source>
</reference>
<dbReference type="Proteomes" id="UP000646579">
    <property type="component" value="Unassembled WGS sequence"/>
</dbReference>
<gene>
    <name evidence="2" type="ORF">GCM10007989_31870</name>
</gene>
<keyword evidence="1" id="KW-1133">Transmembrane helix</keyword>
<dbReference type="AlphaFoldDB" id="A0A918VX59"/>
<keyword evidence="3" id="KW-1185">Reference proteome</keyword>
<evidence type="ECO:0000313" key="3">
    <source>
        <dbReference type="Proteomes" id="UP000646579"/>
    </source>
</evidence>
<name>A0A918VX59_9HYPH</name>
<comment type="caution">
    <text evidence="2">The sequence shown here is derived from an EMBL/GenBank/DDBJ whole genome shotgun (WGS) entry which is preliminary data.</text>
</comment>
<reference evidence="2" key="1">
    <citation type="journal article" date="2014" name="Int. J. Syst. Evol. Microbiol.">
        <title>Complete genome sequence of Corynebacterium casei LMG S-19264T (=DSM 44701T), isolated from a smear-ripened cheese.</title>
        <authorList>
            <consortium name="US DOE Joint Genome Institute (JGI-PGF)"/>
            <person name="Walter F."/>
            <person name="Albersmeier A."/>
            <person name="Kalinowski J."/>
            <person name="Ruckert C."/>
        </authorList>
    </citation>
    <scope>NUCLEOTIDE SEQUENCE</scope>
    <source>
        <strain evidence="2">KCTC 32437</strain>
    </source>
</reference>
<evidence type="ECO:0000256" key="1">
    <source>
        <dbReference type="SAM" id="Phobius"/>
    </source>
</evidence>
<feature type="transmembrane region" description="Helical" evidence="1">
    <location>
        <begin position="30"/>
        <end position="51"/>
    </location>
</feature>
<evidence type="ECO:0000313" key="2">
    <source>
        <dbReference type="EMBL" id="GHA33293.1"/>
    </source>
</evidence>